<dbReference type="SUPFAM" id="SSF46689">
    <property type="entry name" value="Homeodomain-like"/>
    <property type="match status" value="1"/>
</dbReference>
<dbReference type="InterPro" id="IPR057667">
    <property type="entry name" value="HTH_SB"/>
</dbReference>
<protein>
    <recommendedName>
        <fullName evidence="1">Sleeping Beauty transposase HTH domain-containing protein</fullName>
    </recommendedName>
</protein>
<accession>A0A3B3RK66</accession>
<reference evidence="2" key="2">
    <citation type="submission" date="2025-09" db="UniProtKB">
        <authorList>
            <consortium name="Ensembl"/>
        </authorList>
    </citation>
    <scope>IDENTIFICATION</scope>
</reference>
<dbReference type="STRING" id="1676925.ENSPKIP00000018708"/>
<dbReference type="InterPro" id="IPR009057">
    <property type="entry name" value="Homeodomain-like_sf"/>
</dbReference>
<evidence type="ECO:0000313" key="3">
    <source>
        <dbReference type="Proteomes" id="UP000261540"/>
    </source>
</evidence>
<dbReference type="Pfam" id="PF25787">
    <property type="entry name" value="HTH_SB"/>
    <property type="match status" value="1"/>
</dbReference>
<dbReference type="InterPro" id="IPR036388">
    <property type="entry name" value="WH-like_DNA-bd_sf"/>
</dbReference>
<dbReference type="Ensembl" id="ENSPKIT00000035538.1">
    <property type="protein sequence ID" value="ENSPKIP00000018708.1"/>
    <property type="gene ID" value="ENSPKIG00000004180.1"/>
</dbReference>
<feature type="domain" description="Sleeping Beauty transposase HTH" evidence="1">
    <location>
        <begin position="5"/>
        <end position="53"/>
    </location>
</feature>
<dbReference type="Proteomes" id="UP000261540">
    <property type="component" value="Unplaced"/>
</dbReference>
<sequence>MAPHGREMSQNLRKEIISLHKKGEGYKNISKALHISQNSAAKVIQKCKKDGSVTISQRCPGHPWKLTSRQERCYHHSMPLVIVHFSNLTMIQNTQPRPLLHF</sequence>
<keyword evidence="3" id="KW-1185">Reference proteome</keyword>
<dbReference type="AlphaFoldDB" id="A0A3B3RK66"/>
<name>A0A3B3RK66_9TELE</name>
<evidence type="ECO:0000259" key="1">
    <source>
        <dbReference type="Pfam" id="PF25787"/>
    </source>
</evidence>
<dbReference type="Gene3D" id="1.10.10.10">
    <property type="entry name" value="Winged helix-like DNA-binding domain superfamily/Winged helix DNA-binding domain"/>
    <property type="match status" value="1"/>
</dbReference>
<dbReference type="GeneTree" id="ENSGT00940000177629"/>
<evidence type="ECO:0000313" key="2">
    <source>
        <dbReference type="Ensembl" id="ENSPKIP00000018708.1"/>
    </source>
</evidence>
<organism evidence="2 3">
    <name type="scientific">Paramormyrops kingsleyae</name>
    <dbReference type="NCBI Taxonomy" id="1676925"/>
    <lineage>
        <taxon>Eukaryota</taxon>
        <taxon>Metazoa</taxon>
        <taxon>Chordata</taxon>
        <taxon>Craniata</taxon>
        <taxon>Vertebrata</taxon>
        <taxon>Euteleostomi</taxon>
        <taxon>Actinopterygii</taxon>
        <taxon>Neopterygii</taxon>
        <taxon>Teleostei</taxon>
        <taxon>Osteoglossocephala</taxon>
        <taxon>Osteoglossomorpha</taxon>
        <taxon>Osteoglossiformes</taxon>
        <taxon>Mormyridae</taxon>
        <taxon>Paramormyrops</taxon>
    </lineage>
</organism>
<reference evidence="2" key="1">
    <citation type="submission" date="2025-08" db="UniProtKB">
        <authorList>
            <consortium name="Ensembl"/>
        </authorList>
    </citation>
    <scope>IDENTIFICATION</scope>
</reference>
<proteinExistence type="predicted"/>